<proteinExistence type="inferred from homology"/>
<dbReference type="GO" id="GO:0043022">
    <property type="term" value="F:ribosome binding"/>
    <property type="evidence" value="ECO:0007669"/>
    <property type="project" value="EnsemblFungi"/>
</dbReference>
<dbReference type="GO" id="GO:1904689">
    <property type="term" value="P:negative regulation of cytoplasmic translational initiation"/>
    <property type="evidence" value="ECO:0007669"/>
    <property type="project" value="EnsemblFungi"/>
</dbReference>
<dbReference type="GO" id="GO:0022626">
    <property type="term" value="C:cytosolic ribosome"/>
    <property type="evidence" value="ECO:0007669"/>
    <property type="project" value="EnsemblFungi"/>
</dbReference>
<feature type="repeat" description="HEAT" evidence="3">
    <location>
        <begin position="1658"/>
        <end position="1697"/>
    </location>
</feature>
<dbReference type="GO" id="GO:0170011">
    <property type="term" value="F:stalled ribosome sensor activity"/>
    <property type="evidence" value="ECO:0007669"/>
    <property type="project" value="EnsemblFungi"/>
</dbReference>
<organism evidence="5 6">
    <name type="scientific">Lachancea lanzarotensis</name>
    <dbReference type="NCBI Taxonomy" id="1245769"/>
    <lineage>
        <taxon>Eukaryota</taxon>
        <taxon>Fungi</taxon>
        <taxon>Dikarya</taxon>
        <taxon>Ascomycota</taxon>
        <taxon>Saccharomycotina</taxon>
        <taxon>Saccharomycetes</taxon>
        <taxon>Saccharomycetales</taxon>
        <taxon>Saccharomycetaceae</taxon>
        <taxon>Lachancea</taxon>
    </lineage>
</organism>
<dbReference type="STRING" id="1245769.A0A0C7ML84"/>
<dbReference type="GO" id="GO:0140469">
    <property type="term" value="P:GCN2-mediated signaling"/>
    <property type="evidence" value="ECO:0007669"/>
    <property type="project" value="EnsemblFungi"/>
</dbReference>
<feature type="domain" description="TOG" evidence="4">
    <location>
        <begin position="1329"/>
        <end position="1560"/>
    </location>
</feature>
<dbReference type="Pfam" id="PF24993">
    <property type="entry name" value="GNC1_N"/>
    <property type="match status" value="1"/>
</dbReference>
<dbReference type="Pfam" id="PF24987">
    <property type="entry name" value="HEAT_EF3_N"/>
    <property type="match status" value="1"/>
</dbReference>
<dbReference type="GO" id="GO:0031369">
    <property type="term" value="F:translation initiation factor binding"/>
    <property type="evidence" value="ECO:0007669"/>
    <property type="project" value="EnsemblFungi"/>
</dbReference>
<dbReference type="Pfam" id="PF12074">
    <property type="entry name" value="Gcn1_N"/>
    <property type="match status" value="1"/>
</dbReference>
<name>A0A0C7ML84_9SACH</name>
<dbReference type="GO" id="GO:1990611">
    <property type="term" value="P:regulation of cytoplasmic translational initiation in response to stress"/>
    <property type="evidence" value="ECO:0007669"/>
    <property type="project" value="EnsemblFungi"/>
</dbReference>
<dbReference type="GO" id="GO:0031571">
    <property type="term" value="P:mitotic G1 DNA damage checkpoint signaling"/>
    <property type="evidence" value="ECO:0007669"/>
    <property type="project" value="EnsemblFungi"/>
</dbReference>
<dbReference type="InterPro" id="IPR022716">
    <property type="entry name" value="Gcn1_N"/>
</dbReference>
<dbReference type="InterPro" id="IPR057546">
    <property type="entry name" value="HEAT_GCN1"/>
</dbReference>
<gene>
    <name evidence="5" type="ORF">LALA0_S01e13256g</name>
</gene>
<dbReference type="InterPro" id="IPR056810">
    <property type="entry name" value="GNC1-like_N"/>
</dbReference>
<dbReference type="GO" id="GO:0072344">
    <property type="term" value="P:rescue of stalled ribosome"/>
    <property type="evidence" value="ECO:0007669"/>
    <property type="project" value="EnsemblFungi"/>
</dbReference>
<evidence type="ECO:0000313" key="6">
    <source>
        <dbReference type="Proteomes" id="UP000054304"/>
    </source>
</evidence>
<dbReference type="GO" id="GO:0043539">
    <property type="term" value="F:protein serine/threonine kinase activator activity"/>
    <property type="evidence" value="ECO:0007669"/>
    <property type="project" value="EnsemblFungi"/>
</dbReference>
<dbReference type="OrthoDB" id="5148094at2759"/>
<dbReference type="PANTHER" id="PTHR23346:SF7">
    <property type="entry name" value="STALLED RIBOSOME SENSOR GCN1"/>
    <property type="match status" value="1"/>
</dbReference>
<reference evidence="5 6" key="1">
    <citation type="submission" date="2014-12" db="EMBL/GenBank/DDBJ databases">
        <authorList>
            <person name="Neuveglise Cecile"/>
        </authorList>
    </citation>
    <scope>NUCLEOTIDE SEQUENCE [LARGE SCALE GENOMIC DNA]</scope>
    <source>
        <strain evidence="5 6">CBS 12615</strain>
    </source>
</reference>
<dbReference type="SMART" id="SM01349">
    <property type="entry name" value="TOG"/>
    <property type="match status" value="1"/>
</dbReference>
<dbReference type="FunFam" id="1.25.10.10:FF:000096">
    <property type="entry name" value="eIF-2-alpha kinase activator gcn1"/>
    <property type="match status" value="1"/>
</dbReference>
<dbReference type="PANTHER" id="PTHR23346">
    <property type="entry name" value="TRANSLATIONAL ACTIVATOR GCN1-RELATED"/>
    <property type="match status" value="1"/>
</dbReference>
<dbReference type="HOGENOM" id="CLU_000504_2_0_1"/>
<dbReference type="Pfam" id="PF23271">
    <property type="entry name" value="HEAT_GCN1"/>
    <property type="match status" value="1"/>
</dbReference>
<dbReference type="InterPro" id="IPR034085">
    <property type="entry name" value="TOG"/>
</dbReference>
<dbReference type="EMBL" id="LN736360">
    <property type="protein sequence ID" value="CEP60540.1"/>
    <property type="molecule type" value="Genomic_DNA"/>
</dbReference>
<dbReference type="GO" id="GO:0019901">
    <property type="term" value="F:protein kinase binding"/>
    <property type="evidence" value="ECO:0007669"/>
    <property type="project" value="EnsemblFungi"/>
</dbReference>
<dbReference type="PROSITE" id="PS50077">
    <property type="entry name" value="HEAT_REPEAT"/>
    <property type="match status" value="3"/>
</dbReference>
<evidence type="ECO:0000256" key="2">
    <source>
        <dbReference type="ARBA" id="ARBA00022737"/>
    </source>
</evidence>
<evidence type="ECO:0000259" key="4">
    <source>
        <dbReference type="SMART" id="SM01349"/>
    </source>
</evidence>
<dbReference type="Proteomes" id="UP000054304">
    <property type="component" value="Unassembled WGS sequence"/>
</dbReference>
<accession>A0A0C7ML84</accession>
<comment type="similarity">
    <text evidence="1">Belongs to the GCN1 family.</text>
</comment>
<dbReference type="InterPro" id="IPR056809">
    <property type="entry name" value="HEAT_GCN1_fung"/>
</dbReference>
<dbReference type="InterPro" id="IPR011989">
    <property type="entry name" value="ARM-like"/>
</dbReference>
<evidence type="ECO:0000256" key="3">
    <source>
        <dbReference type="PROSITE-ProRule" id="PRU00103"/>
    </source>
</evidence>
<dbReference type="RefSeq" id="XP_022626782.1">
    <property type="nucleotide sequence ID" value="XM_022774712.1"/>
</dbReference>
<dbReference type="InterPro" id="IPR021133">
    <property type="entry name" value="HEAT_type_2"/>
</dbReference>
<dbReference type="Gene3D" id="1.25.10.10">
    <property type="entry name" value="Leucine-rich Repeat Variant"/>
    <property type="match status" value="5"/>
</dbReference>
<dbReference type="InterPro" id="IPR016024">
    <property type="entry name" value="ARM-type_fold"/>
</dbReference>
<dbReference type="GeneID" id="34683936"/>
<evidence type="ECO:0000256" key="1">
    <source>
        <dbReference type="ARBA" id="ARBA00007366"/>
    </source>
</evidence>
<dbReference type="GO" id="GO:0043008">
    <property type="term" value="F:ATP-dependent protein binding"/>
    <property type="evidence" value="ECO:0007669"/>
    <property type="project" value="EnsemblFungi"/>
</dbReference>
<evidence type="ECO:0000313" key="5">
    <source>
        <dbReference type="EMBL" id="CEP60540.1"/>
    </source>
</evidence>
<dbReference type="Pfam" id="PF24916">
    <property type="entry name" value="HEAT_GCN1_fung"/>
    <property type="match status" value="1"/>
</dbReference>
<sequence length="2682" mass="295624">MSVLNGTWEGVGSLLAQAFQDSALSARLVVLEEVIALLEDQNVALDEGTDKEIVLGIMDSYLYIRDQKSMQKVIEVFKRLFERSPRGLKGLTKFIQGIVTKTSSTRAVADYMNLLDWINALLKISVLQKIKSEENSESTMATTVELLQLLCFTAQIIETALDVHEEAKRSKSKQNQHRRRVRQSVLQSMTKTFTSILRKSGDNKNQFSVDLVSEATLEQAGKAKLPAAGVLAVMGALTKAVGQLLPSEPAHHAAFAESIVMSFCAYVGKDVVLCKDPPSPFCVETFFTPFAREFVTSDLFSSHIVPNLEKCILRSSEIGFPLASEFYASMDPAKVDLSSIFVDSKLMAQSFSSLKSSKETVKSVSLGSILSLLRSTNDSSSSDLQKLVAETFKNLKSNLHVDYKIIVSRLLSAIPSSASVSLDITNGLVNYLSKESNELVLESMLRAYFHHYSRLEAPPASAVTLIRNGLNDKRQSVKKLWLAALLNVIDEKSAEEFRDQSKEILEYLRDVLSSPAKYTARSVLSCFVGIDLLSSMESAQLAIQVKSLLIDDNWTSRSIGHAWLVATMSIELSGEERSLGVKLFHRAYQRTTLTTGIDAIRALEKAVVEGILSDRDGISLRYVTPVIMTLCQDVDDKEALKKVLVELLVLSQYSKLKLKSGWAELVLNADLNPVRLISENSSDIFTKFKYLTADEVIKSSALYEAAVKSITYAAFVNPSTISHLIVDLIKSELNCSRLQAVDASQIEIWKGADGELVSEVLQKSNKQLDNKNSKDYETLKWEEEVREKQAQKRMGPKKYTREERELVNAQLSKEADIRKAVNLIVTESNRTLSLVSQLSRETSLVDNGAAVWLPVAVSGILTALEAPAFTDLVPKNGVETFIDLSSSVSESLGTIRRSIAVATLRAFEIRGIPDSVCQENLLDLISRVLFRVKFVANKKVFDSETLTFLLPLLSKVLEEGKRISVSNSDKPVVKSEFIEENKEEEQLLLAMEIIGGHAESFADPLIPRQHILEVLISLLSVSSKARSAKECFLALCQNVSQSPSQTDLDLLLGSLMSSNDFVRATILEAVDDEFDLEPFMGFSSQVFILMQDASESNRETAASIWKFNNFEVREELLDNLFDYFGQGDSGLRLFVARSYATALHVLSSKSGELFGKHFEKLMNFYSQKARIPDPIIDEYGLVVISSEAQKDCWEDRSTTAIAFRECSSVFSKDSRWPVEFVKFLVNSGALGDRESLVRQEIKEAGIEVIAHHGSRNVEDLIPIFEEALKVKQDVATKENVIILYGTLARHLAADDARVTTIVERLLHTLDPPSEEVQQAISTCISPLVGLLKAQTGNYLKSMMQKLLDPKTRLHSRRGAAWGLAGLVKGLGIGSLSEYDIIHDLMDASEDKKDAQKRESVAFAFECLSKSLGKFFEPYVIEILPNILKNLGDSVPEVRNATADATKSIMANTTGFGVKKLIPVAVSNLEDISWRTKRGSVELLGNMAYLDPTQLSASLSTIVPEIVAVLNDSHKEVRKAADQSLNRFGEVIRNPEIQVLVPTLIKAIGDPTKHTEDALNALIQTQFVHYIDGPSLALIIHVIHRGMRERSANTKRKACKIVGNMAILVDANDLVPYLQQLVDEVESAMVDPVPSTRATAARALGALVERLGEEKFPHLIPRLLATLSDDSKAGDRMGSAQALSEVISGLGLSKLDEMLPTIMAGVTSPKSYIREGFMPLLLFLPLCFGPQFAPYVSQIIQPILSGLADPDDNISDTSLKAGKLLVKNYATKAIDLLLPELEKGMFDENERIRLSSVQLTSDLLFQVTGISSKNEFDDEDGETNHEVTKQLLEVLGQDRRDRILSSLFICRSDTSGVVRATTVDVWKAIVPNTPRTVKEILPTLTSIVVVHLASSSAGLRHIAAQTLGDLVRRVGSNALSQLLPVLENSLDQARGSESKQGVCIALRELLQSSSYESLVDYQSTIVNIIRRTLVDGDGSVRESSALSFDAFQEVFEKVAVDEVLPHLLNMLGSTESSEYALLALQEIMSTKSEVIFPILIPTLLRPPIDAFRARALGSLAQVAGPALYRRLSVIINALVNSLAGSSHDEKTTLALEDALGSVLSSVDDADGMHPLMQHILSLMKDENRAKRLVILKRLPVFFEETTLTYDIYTPEIISQSIMSFDDKDPEVVQAIFDELSVLIKRQGKAMLGKLVKPAKQALELVGKENTELAVFKLPKGPSCILGIFLHGLMYGSNEEREIAAMAIADIVKRTPSDNLKSFVTIITGPLIRVVGERFPGDVKAAILYALNVLFAKIPQFLRPFIPQLQRTFVKSLSDASNETLRLRAAKALGSLIEYQPRVDPLVSELVTGARQTDDDGVKTALLNGLLEIVSKAGSKLNENSKHTIVNLVEEQILSVNDKLATAYAKLIGSLSGIMTKDEAQSILSNKVLRVDITGEAGRFAILTLNSFLRDAPAHLFNPESTSAFVEYLANAARCTTPYISDNALTAIGKFLLLVGEKKSPFGKQESQAAFELSEDDIKSLVEVLCEDMLRPASNSLDSRRLSLVVVRTLARFKYEECVKPFYDLLGPSVFSCLRDIIIPVKLAAEKAYLAIFRLVEEEDMRSFEAWISQLSGPTLQNCAADSIQLRSVTDYTKRVGKRLAGVERERIAAGGDPETIFSDCYEDESEIWAVGGVELIKDA</sequence>
<dbReference type="Pfam" id="PF25801">
    <property type="entry name" value="HEAT_GCN1_C_2"/>
    <property type="match status" value="1"/>
</dbReference>
<dbReference type="GO" id="GO:0006448">
    <property type="term" value="P:regulation of translational elongation"/>
    <property type="evidence" value="ECO:0007669"/>
    <property type="project" value="EnsemblFungi"/>
</dbReference>
<keyword evidence="2" id="KW-0677">Repeat</keyword>
<dbReference type="Pfam" id="PF24984">
    <property type="entry name" value="HEAT_EF3_GNC1"/>
    <property type="match status" value="1"/>
</dbReference>
<feature type="repeat" description="HEAT" evidence="3">
    <location>
        <begin position="1613"/>
        <end position="1658"/>
    </location>
</feature>
<keyword evidence="6" id="KW-1185">Reference proteome</keyword>
<dbReference type="SUPFAM" id="SSF48371">
    <property type="entry name" value="ARM repeat"/>
    <property type="match status" value="3"/>
</dbReference>
<feature type="repeat" description="HEAT" evidence="3">
    <location>
        <begin position="1501"/>
        <end position="1537"/>
    </location>
</feature>
<dbReference type="GO" id="GO:0071264">
    <property type="term" value="P:positive regulation of translational initiation in response to starvation"/>
    <property type="evidence" value="ECO:0007669"/>
    <property type="project" value="EnsemblFungi"/>
</dbReference>
<protein>
    <submittedName>
        <fullName evidence="5">LALA0S01e13256g1_1</fullName>
    </submittedName>
</protein>
<dbReference type="GO" id="GO:0034198">
    <property type="term" value="P:cellular response to amino acid starvation"/>
    <property type="evidence" value="ECO:0007669"/>
    <property type="project" value="EnsemblFungi"/>
</dbReference>